<evidence type="ECO:0000313" key="1">
    <source>
        <dbReference type="EMBL" id="KAJ3536043.1"/>
    </source>
</evidence>
<reference evidence="1" key="1">
    <citation type="submission" date="2022-07" db="EMBL/GenBank/DDBJ databases">
        <title>Genome Sequence of Phlebia brevispora.</title>
        <authorList>
            <person name="Buettner E."/>
        </authorList>
    </citation>
    <scope>NUCLEOTIDE SEQUENCE</scope>
    <source>
        <strain evidence="1">MPL23</strain>
    </source>
</reference>
<organism evidence="1 2">
    <name type="scientific">Phlebia brevispora</name>
    <dbReference type="NCBI Taxonomy" id="194682"/>
    <lineage>
        <taxon>Eukaryota</taxon>
        <taxon>Fungi</taxon>
        <taxon>Dikarya</taxon>
        <taxon>Basidiomycota</taxon>
        <taxon>Agaricomycotina</taxon>
        <taxon>Agaricomycetes</taxon>
        <taxon>Polyporales</taxon>
        <taxon>Meruliaceae</taxon>
        <taxon>Phlebia</taxon>
    </lineage>
</organism>
<sequence>MDSHGLNFNRMHPSVAPSVQSFEGSFNEGNMDSGHYCEEPEQMDQQPYAVPYNSFTIANVNPLEYQAGLNQKYIQPSNGYAVGTQLKQLYTEGSVDRIDNHEPLQPGYCFCDPLQRVHTAVPFIQPSFANIQGIPDLTMGNMYSVVPQNDYTLNREHMFFPLITFRRLGRYGIPVTSALKEEQYGLDGADDGICFGDRLKISHRLRVRGLNGKDYNLDRQVPSRRSTGGCDHLKRSKVANHIARSVEQCMKNSDNKWTTVDGIPLRLGDLFLLALINVSQGSWQPVLAYLTP</sequence>
<dbReference type="Proteomes" id="UP001148662">
    <property type="component" value="Unassembled WGS sequence"/>
</dbReference>
<proteinExistence type="predicted"/>
<evidence type="ECO:0000313" key="2">
    <source>
        <dbReference type="Proteomes" id="UP001148662"/>
    </source>
</evidence>
<keyword evidence="2" id="KW-1185">Reference proteome</keyword>
<dbReference type="EMBL" id="JANHOG010001501">
    <property type="protein sequence ID" value="KAJ3536043.1"/>
    <property type="molecule type" value="Genomic_DNA"/>
</dbReference>
<gene>
    <name evidence="1" type="ORF">NM688_g6890</name>
</gene>
<accession>A0ACC1SBI8</accession>
<comment type="caution">
    <text evidence="1">The sequence shown here is derived from an EMBL/GenBank/DDBJ whole genome shotgun (WGS) entry which is preliminary data.</text>
</comment>
<protein>
    <submittedName>
        <fullName evidence="1">Uncharacterized protein</fullName>
    </submittedName>
</protein>
<name>A0ACC1SBI8_9APHY</name>